<reference evidence="2" key="1">
    <citation type="journal article" date="2015" name="Nat. Genet.">
        <title>The genome and transcriptome of the zoonotic hookworm Ancylostoma ceylanicum identify infection-specific gene families.</title>
        <authorList>
            <person name="Schwarz E.M."/>
            <person name="Hu Y."/>
            <person name="Antoshechkin I."/>
            <person name="Miller M.M."/>
            <person name="Sternberg P.W."/>
            <person name="Aroian R.V."/>
        </authorList>
    </citation>
    <scope>NUCLEOTIDE SEQUENCE</scope>
    <source>
        <strain evidence="2">HY135</strain>
    </source>
</reference>
<accession>A0A016UT39</accession>
<evidence type="ECO:0008006" key="3">
    <source>
        <dbReference type="Google" id="ProtNLM"/>
    </source>
</evidence>
<comment type="caution">
    <text evidence="1">The sequence shown here is derived from an EMBL/GenBank/DDBJ whole genome shotgun (WGS) entry which is preliminary data.</text>
</comment>
<dbReference type="OrthoDB" id="5868217at2759"/>
<evidence type="ECO:0000313" key="2">
    <source>
        <dbReference type="Proteomes" id="UP000024635"/>
    </source>
</evidence>
<name>A0A016UT39_9BILA</name>
<dbReference type="Pfam" id="PF17618">
    <property type="entry name" value="SL4P"/>
    <property type="match status" value="1"/>
</dbReference>
<organism evidence="1 2">
    <name type="scientific">Ancylostoma ceylanicum</name>
    <dbReference type="NCBI Taxonomy" id="53326"/>
    <lineage>
        <taxon>Eukaryota</taxon>
        <taxon>Metazoa</taxon>
        <taxon>Ecdysozoa</taxon>
        <taxon>Nematoda</taxon>
        <taxon>Chromadorea</taxon>
        <taxon>Rhabditida</taxon>
        <taxon>Rhabditina</taxon>
        <taxon>Rhabditomorpha</taxon>
        <taxon>Strongyloidea</taxon>
        <taxon>Ancylostomatidae</taxon>
        <taxon>Ancylostomatinae</taxon>
        <taxon>Ancylostoma</taxon>
    </lineage>
</organism>
<dbReference type="InterPro" id="IPR035127">
    <property type="entry name" value="SL4P"/>
</dbReference>
<sequence length="96" mass="11131">MTEETVTFRFYPADVQRICITYKDKNELYTKFQKQLSELNIPSDAVYWVDCDLDRSWMRTADALYAALESNQNAKMYISSDHIKDADSKASSKMGN</sequence>
<keyword evidence="2" id="KW-1185">Reference proteome</keyword>
<dbReference type="EMBL" id="JARK01001366">
    <property type="protein sequence ID" value="EYC17648.1"/>
    <property type="molecule type" value="Genomic_DNA"/>
</dbReference>
<proteinExistence type="predicted"/>
<protein>
    <recommendedName>
        <fullName evidence="3">PB1 domain-containing protein</fullName>
    </recommendedName>
</protein>
<gene>
    <name evidence="1" type="primary">Acey_s0030.g2193</name>
    <name evidence="1" type="ORF">Y032_0030g2193</name>
</gene>
<evidence type="ECO:0000313" key="1">
    <source>
        <dbReference type="EMBL" id="EYC17648.1"/>
    </source>
</evidence>
<dbReference type="Proteomes" id="UP000024635">
    <property type="component" value="Unassembled WGS sequence"/>
</dbReference>
<dbReference type="AlphaFoldDB" id="A0A016UT39"/>